<evidence type="ECO:0000313" key="1">
    <source>
        <dbReference type="EMBL" id="KAI3720778.1"/>
    </source>
</evidence>
<reference evidence="2" key="1">
    <citation type="journal article" date="2022" name="Mol. Ecol. Resour.">
        <title>The genomes of chicory, endive, great burdock and yacon provide insights into Asteraceae palaeo-polyploidization history and plant inulin production.</title>
        <authorList>
            <person name="Fan W."/>
            <person name="Wang S."/>
            <person name="Wang H."/>
            <person name="Wang A."/>
            <person name="Jiang F."/>
            <person name="Liu H."/>
            <person name="Zhao H."/>
            <person name="Xu D."/>
            <person name="Zhang Y."/>
        </authorList>
    </citation>
    <scope>NUCLEOTIDE SEQUENCE [LARGE SCALE GENOMIC DNA]</scope>
    <source>
        <strain evidence="2">cv. Punajuju</strain>
    </source>
</reference>
<dbReference type="Proteomes" id="UP001055811">
    <property type="component" value="Linkage Group LG06"/>
</dbReference>
<protein>
    <submittedName>
        <fullName evidence="1">Uncharacterized protein</fullName>
    </submittedName>
</protein>
<accession>A0ACB9BFC4</accession>
<proteinExistence type="predicted"/>
<keyword evidence="2" id="KW-1185">Reference proteome</keyword>
<evidence type="ECO:0000313" key="2">
    <source>
        <dbReference type="Proteomes" id="UP001055811"/>
    </source>
</evidence>
<sequence>MDSLLHKSPQLHIYSLSSVKILSFILLGLLASLILNQKREPICLALCTILFIIFKTYLASSSTGSPAIYLVDYSCLKPPNYWRVPFASFLEHSRIVHSLDQESVDFMSKVLVSSGQSQKTCIPPPLHYIPSRSTHEEAIDEAQIVLFPVFEDLLSKTQLSPLDIDIIIVNCSGFCPSPSLSSIIVNRYSMREDIKSFNISGMGCSASAVAVDMAQNLLKVHNNSNAVILSTEILSNGWYAGKDRSMMILNCLFRSGSAAILISNKKSAKKISKYRLLYALRTQGAFDDVAYTSAIRKEDSEGITGFTFNKDVVLHAFGELLRSNLHVLGSSILPLEEKIRYGFYVIRKKFLKKSTQVYVPNFRKVIQHYCLPTSGKAMTMGIGREMRLNDEEMEPALMTLHRFGNQSSSSLWYELAYMEGKERVKQGERVLQLGIGTGPKCTSLIWECNRSIIAEAQKGPWADSINT</sequence>
<comment type="caution">
    <text evidence="1">The sequence shown here is derived from an EMBL/GenBank/DDBJ whole genome shotgun (WGS) entry which is preliminary data.</text>
</comment>
<reference evidence="1 2" key="2">
    <citation type="journal article" date="2022" name="Mol. Ecol. Resour.">
        <title>The genomes of chicory, endive, great burdock and yacon provide insights into Asteraceae paleo-polyploidization history and plant inulin production.</title>
        <authorList>
            <person name="Fan W."/>
            <person name="Wang S."/>
            <person name="Wang H."/>
            <person name="Wang A."/>
            <person name="Jiang F."/>
            <person name="Liu H."/>
            <person name="Zhao H."/>
            <person name="Xu D."/>
            <person name="Zhang Y."/>
        </authorList>
    </citation>
    <scope>NUCLEOTIDE SEQUENCE [LARGE SCALE GENOMIC DNA]</scope>
    <source>
        <strain evidence="2">cv. Punajuju</strain>
        <tissue evidence="1">Leaves</tissue>
    </source>
</reference>
<gene>
    <name evidence="1" type="ORF">L2E82_31771</name>
</gene>
<name>A0ACB9BFC4_CICIN</name>
<organism evidence="1 2">
    <name type="scientific">Cichorium intybus</name>
    <name type="common">Chicory</name>
    <dbReference type="NCBI Taxonomy" id="13427"/>
    <lineage>
        <taxon>Eukaryota</taxon>
        <taxon>Viridiplantae</taxon>
        <taxon>Streptophyta</taxon>
        <taxon>Embryophyta</taxon>
        <taxon>Tracheophyta</taxon>
        <taxon>Spermatophyta</taxon>
        <taxon>Magnoliopsida</taxon>
        <taxon>eudicotyledons</taxon>
        <taxon>Gunneridae</taxon>
        <taxon>Pentapetalae</taxon>
        <taxon>asterids</taxon>
        <taxon>campanulids</taxon>
        <taxon>Asterales</taxon>
        <taxon>Asteraceae</taxon>
        <taxon>Cichorioideae</taxon>
        <taxon>Cichorieae</taxon>
        <taxon>Cichoriinae</taxon>
        <taxon>Cichorium</taxon>
    </lineage>
</organism>
<dbReference type="EMBL" id="CM042014">
    <property type="protein sequence ID" value="KAI3720778.1"/>
    <property type="molecule type" value="Genomic_DNA"/>
</dbReference>